<dbReference type="Proteomes" id="UP000198638">
    <property type="component" value="Unassembled WGS sequence"/>
</dbReference>
<dbReference type="EMBL" id="FNRQ01000015">
    <property type="protein sequence ID" value="SEB24767.1"/>
    <property type="molecule type" value="Genomic_DNA"/>
</dbReference>
<gene>
    <name evidence="1" type="ORF">SAMN05192564_11516</name>
</gene>
<organism evidence="1 2">
    <name type="scientific">Paraburkholderia sartisoli</name>
    <dbReference type="NCBI Taxonomy" id="83784"/>
    <lineage>
        <taxon>Bacteria</taxon>
        <taxon>Pseudomonadati</taxon>
        <taxon>Pseudomonadota</taxon>
        <taxon>Betaproteobacteria</taxon>
        <taxon>Burkholderiales</taxon>
        <taxon>Burkholderiaceae</taxon>
        <taxon>Paraburkholderia</taxon>
    </lineage>
</organism>
<sequence length="85" mass="9365">MLTDHEIVAALVHGGMPQREAQRRLRERDANIKKEVLRSKARRDRIASSALQGLLIHSAAVDAKPSDFAQSAVAHADALIEELDK</sequence>
<evidence type="ECO:0000313" key="1">
    <source>
        <dbReference type="EMBL" id="SEB24767.1"/>
    </source>
</evidence>
<accession>A0A1H4HSG4</accession>
<dbReference type="STRING" id="83784.SAMN05192564_11516"/>
<dbReference type="AlphaFoldDB" id="A0A1H4HSG4"/>
<protein>
    <submittedName>
        <fullName evidence="1">Uncharacterized protein</fullName>
    </submittedName>
</protein>
<proteinExistence type="predicted"/>
<name>A0A1H4HSG4_9BURK</name>
<keyword evidence="2" id="KW-1185">Reference proteome</keyword>
<dbReference type="RefSeq" id="WP_090538174.1">
    <property type="nucleotide sequence ID" value="NZ_FNRQ01000015.1"/>
</dbReference>
<evidence type="ECO:0000313" key="2">
    <source>
        <dbReference type="Proteomes" id="UP000198638"/>
    </source>
</evidence>
<reference evidence="2" key="1">
    <citation type="submission" date="2016-10" db="EMBL/GenBank/DDBJ databases">
        <authorList>
            <person name="Varghese N."/>
            <person name="Submissions S."/>
        </authorList>
    </citation>
    <scope>NUCLEOTIDE SEQUENCE [LARGE SCALE GENOMIC DNA]</scope>
    <source>
        <strain evidence="2">LMG 24000</strain>
    </source>
</reference>